<proteinExistence type="predicted"/>
<evidence type="ECO:0000256" key="2">
    <source>
        <dbReference type="SAM" id="MobiDB-lite"/>
    </source>
</evidence>
<comment type="caution">
    <text evidence="3">The sequence shown here is derived from an EMBL/GenBank/DDBJ whole genome shotgun (WGS) entry which is preliminary data.</text>
</comment>
<keyword evidence="1" id="KW-0175">Coiled coil</keyword>
<feature type="region of interest" description="Disordered" evidence="2">
    <location>
        <begin position="1"/>
        <end position="39"/>
    </location>
</feature>
<feature type="coiled-coil region" evidence="1">
    <location>
        <begin position="147"/>
        <end position="221"/>
    </location>
</feature>
<organism evidence="3 4">
    <name type="scientific">Ataeniobius toweri</name>
    <dbReference type="NCBI Taxonomy" id="208326"/>
    <lineage>
        <taxon>Eukaryota</taxon>
        <taxon>Metazoa</taxon>
        <taxon>Chordata</taxon>
        <taxon>Craniata</taxon>
        <taxon>Vertebrata</taxon>
        <taxon>Euteleostomi</taxon>
        <taxon>Actinopterygii</taxon>
        <taxon>Neopterygii</taxon>
        <taxon>Teleostei</taxon>
        <taxon>Neoteleostei</taxon>
        <taxon>Acanthomorphata</taxon>
        <taxon>Ovalentaria</taxon>
        <taxon>Atherinomorphae</taxon>
        <taxon>Cyprinodontiformes</taxon>
        <taxon>Goodeidae</taxon>
        <taxon>Ataeniobius</taxon>
    </lineage>
</organism>
<sequence>MSEFAENKGLRESPEFSLTKAMEDVSQHSYTQTETLKEKQRTLRSLQATLADVEKKGQHAEQQLRSKLRQIQLLEGEMEHLERESKVLHARCSSINKENIELQMLIQEEEENTRLALDKYSVYRNKMKGHREAVLHAVSQMETQRELEEKRMLVWKLRQEKEQLREDLQNPQGNMLQMAKHETDALKREISERKTAIAERRQQLKKEFETHAELKKDIEIQNRRHEAIIKRLHCQLSRAQAVHRQTLDEIFLLQRQLAELKGPQYSSQITVNMISVGWDFSSNDNRKSSGTEFDAQQKPQTDEAMRMFVLERAVPASASLGGLMAAKRQFHCPSNKDVTVLLHSNSTMTWQFQKLSPHHDELHQPV</sequence>
<dbReference type="EMBL" id="JAHUTI010090190">
    <property type="protein sequence ID" value="MED6261506.1"/>
    <property type="molecule type" value="Genomic_DNA"/>
</dbReference>
<name>A0ABU7CFF3_9TELE</name>
<gene>
    <name evidence="3" type="ORF">ATANTOWER_006046</name>
</gene>
<feature type="compositionally biased region" description="Basic and acidic residues" evidence="2">
    <location>
        <begin position="1"/>
        <end position="14"/>
    </location>
</feature>
<evidence type="ECO:0000313" key="4">
    <source>
        <dbReference type="Proteomes" id="UP001345963"/>
    </source>
</evidence>
<evidence type="ECO:0000313" key="3">
    <source>
        <dbReference type="EMBL" id="MED6261506.1"/>
    </source>
</evidence>
<protein>
    <submittedName>
        <fullName evidence="3">Uncharacterized protein</fullName>
    </submittedName>
</protein>
<accession>A0ABU7CFF3</accession>
<keyword evidence="4" id="KW-1185">Reference proteome</keyword>
<reference evidence="3 4" key="1">
    <citation type="submission" date="2021-07" db="EMBL/GenBank/DDBJ databases">
        <authorList>
            <person name="Palmer J.M."/>
        </authorList>
    </citation>
    <scope>NUCLEOTIDE SEQUENCE [LARGE SCALE GENOMIC DNA]</scope>
    <source>
        <strain evidence="3 4">AT_MEX2019</strain>
        <tissue evidence="3">Muscle</tissue>
    </source>
</reference>
<evidence type="ECO:0000256" key="1">
    <source>
        <dbReference type="SAM" id="Coils"/>
    </source>
</evidence>
<dbReference type="Proteomes" id="UP001345963">
    <property type="component" value="Unassembled WGS sequence"/>
</dbReference>